<feature type="region of interest" description="Disordered" evidence="1">
    <location>
        <begin position="1"/>
        <end position="21"/>
    </location>
</feature>
<organism evidence="2 3">
    <name type="scientific">Kribbella pratensis</name>
    <dbReference type="NCBI Taxonomy" id="2512112"/>
    <lineage>
        <taxon>Bacteria</taxon>
        <taxon>Bacillati</taxon>
        <taxon>Actinomycetota</taxon>
        <taxon>Actinomycetes</taxon>
        <taxon>Propionibacteriales</taxon>
        <taxon>Kribbellaceae</taxon>
        <taxon>Kribbella</taxon>
    </lineage>
</organism>
<dbReference type="Proteomes" id="UP000295146">
    <property type="component" value="Unassembled WGS sequence"/>
</dbReference>
<dbReference type="EMBL" id="SODP01000002">
    <property type="protein sequence ID" value="TDW70283.1"/>
    <property type="molecule type" value="Genomic_DNA"/>
</dbReference>
<protein>
    <submittedName>
        <fullName evidence="2">Uncharacterized protein</fullName>
    </submittedName>
</protein>
<accession>A0A4R8C9V8</accession>
<keyword evidence="3" id="KW-1185">Reference proteome</keyword>
<feature type="compositionally biased region" description="Basic residues" evidence="1">
    <location>
        <begin position="1"/>
        <end position="11"/>
    </location>
</feature>
<gene>
    <name evidence="2" type="ORF">EV653_4322</name>
</gene>
<evidence type="ECO:0000313" key="2">
    <source>
        <dbReference type="EMBL" id="TDW70283.1"/>
    </source>
</evidence>
<sequence length="88" mass="10484">MGKRADKRRQRAAQQWLERQVQRDRRTVARIDATGGPRLTEASDYYTAKRHIREHDHPELRDDSPDIAWDHTPECHCHCDSHIDLPFR</sequence>
<proteinExistence type="predicted"/>
<evidence type="ECO:0000256" key="1">
    <source>
        <dbReference type="SAM" id="MobiDB-lite"/>
    </source>
</evidence>
<dbReference type="AlphaFoldDB" id="A0A4R8C9V8"/>
<comment type="caution">
    <text evidence="2">The sequence shown here is derived from an EMBL/GenBank/DDBJ whole genome shotgun (WGS) entry which is preliminary data.</text>
</comment>
<name>A0A4R8C9V8_9ACTN</name>
<evidence type="ECO:0000313" key="3">
    <source>
        <dbReference type="Proteomes" id="UP000295146"/>
    </source>
</evidence>
<reference evidence="2 3" key="1">
    <citation type="submission" date="2019-03" db="EMBL/GenBank/DDBJ databases">
        <title>Genomic Encyclopedia of Type Strains, Phase III (KMG-III): the genomes of soil and plant-associated and newly described type strains.</title>
        <authorList>
            <person name="Whitman W."/>
        </authorList>
    </citation>
    <scope>NUCLEOTIDE SEQUENCE [LARGE SCALE GENOMIC DNA]</scope>
    <source>
        <strain evidence="2 3">VKM Ac-2573</strain>
    </source>
</reference>